<dbReference type="Pfam" id="PF10294">
    <property type="entry name" value="Methyltransf_16"/>
    <property type="match status" value="1"/>
</dbReference>
<proteinExistence type="inferred from homology"/>
<dbReference type="PhylomeDB" id="A0A061AMR9"/>
<organism evidence="5">
    <name type="scientific">Cyberlindnera fabianii</name>
    <name type="common">Yeast</name>
    <name type="synonym">Hansenula fabianii</name>
    <dbReference type="NCBI Taxonomy" id="36022"/>
    <lineage>
        <taxon>Eukaryota</taxon>
        <taxon>Fungi</taxon>
        <taxon>Dikarya</taxon>
        <taxon>Ascomycota</taxon>
        <taxon>Saccharomycotina</taxon>
        <taxon>Saccharomycetes</taxon>
        <taxon>Phaffomycetales</taxon>
        <taxon>Phaffomycetaceae</taxon>
        <taxon>Cyberlindnera</taxon>
    </lineage>
</organism>
<keyword evidence="1" id="KW-0808">Transferase</keyword>
<dbReference type="PANTHER" id="PTHR14614">
    <property type="entry name" value="HEPATOCELLULAR CARCINOMA-ASSOCIATED ANTIGEN"/>
    <property type="match status" value="1"/>
</dbReference>
<evidence type="ECO:0000256" key="3">
    <source>
        <dbReference type="ARBA" id="ARBA00038458"/>
    </source>
</evidence>
<dbReference type="EMBL" id="LK052887">
    <property type="protein sequence ID" value="CDR38895.1"/>
    <property type="molecule type" value="Genomic_DNA"/>
</dbReference>
<dbReference type="GO" id="GO:0008757">
    <property type="term" value="F:S-adenosylmethionine-dependent methyltransferase activity"/>
    <property type="evidence" value="ECO:0007669"/>
    <property type="project" value="UniProtKB-ARBA"/>
</dbReference>
<evidence type="ECO:0000256" key="2">
    <source>
        <dbReference type="ARBA" id="ARBA00022691"/>
    </source>
</evidence>
<dbReference type="OrthoDB" id="2529286at2759"/>
<reference evidence="5" key="1">
    <citation type="journal article" date="2014" name="Genome Announc.">
        <title>Genome sequence of the yeast Cyberlindnera fabianii (Hansenula fabianii).</title>
        <authorList>
            <person name="Freel K.C."/>
            <person name="Sarilar V."/>
            <person name="Neuveglise C."/>
            <person name="Devillers H."/>
            <person name="Friedrich A."/>
            <person name="Schacherer J."/>
        </authorList>
    </citation>
    <scope>NUCLEOTIDE SEQUENCE</scope>
    <source>
        <strain evidence="5">YJS4271</strain>
    </source>
</reference>
<keyword evidence="1" id="KW-0489">Methyltransferase</keyword>
<evidence type="ECO:0000256" key="4">
    <source>
        <dbReference type="ARBA" id="ARBA00039932"/>
    </source>
</evidence>
<dbReference type="AlphaFoldDB" id="A0A061AMR9"/>
<name>A0A061AMR9_CYBFA</name>
<dbReference type="GO" id="GO:0032991">
    <property type="term" value="C:protein-containing complex"/>
    <property type="evidence" value="ECO:0007669"/>
    <property type="project" value="TreeGrafter"/>
</dbReference>
<sequence>MIPQPHPDLEQITLDDPSSHIYELHSTAPSSDLGILQRTPTLSLTINDTDYKFTQSISSLNKDGSTTGFAMWKISIPFVKWLIKSPLYDLHGKYIMELGAGVTGLFSCILGKVCDRYVATDQSHLLKLLKSNIVDNVRDVESSTIDGIVKQRKVIKGKIDVVEFDWEEPDQGWYNLKEVCGDVKPDFVIGCDIVYNDYLVEHLVESLERVVGESTIVLIGLQVRLPENMELFVETLLQHNFKVFLHTPEVLTDELSSGYAIYYITR</sequence>
<comment type="similarity">
    <text evidence="3">Belongs to the class I-like SAM-binding methyltransferase superfamily. RKM5 family.</text>
</comment>
<dbReference type="InterPro" id="IPR019410">
    <property type="entry name" value="Methyltransf_16"/>
</dbReference>
<dbReference type="SUPFAM" id="SSF53335">
    <property type="entry name" value="S-adenosyl-L-methionine-dependent methyltransferases"/>
    <property type="match status" value="1"/>
</dbReference>
<dbReference type="PANTHER" id="PTHR14614:SF109">
    <property type="entry name" value="RIBOSOMAL LYSINE N-METHYLTRANSFERASE 5"/>
    <property type="match status" value="1"/>
</dbReference>
<dbReference type="Gene3D" id="3.40.50.150">
    <property type="entry name" value="Vaccinia Virus protein VP39"/>
    <property type="match status" value="1"/>
</dbReference>
<gene>
    <name evidence="5" type="ORF">CYFA0S_02e08064g</name>
</gene>
<dbReference type="GO" id="GO:0032259">
    <property type="term" value="P:methylation"/>
    <property type="evidence" value="ECO:0007669"/>
    <property type="project" value="UniProtKB-KW"/>
</dbReference>
<dbReference type="GO" id="GO:0005829">
    <property type="term" value="C:cytosol"/>
    <property type="evidence" value="ECO:0007669"/>
    <property type="project" value="TreeGrafter"/>
</dbReference>
<evidence type="ECO:0000313" key="5">
    <source>
        <dbReference type="EMBL" id="CDR38895.1"/>
    </source>
</evidence>
<protein>
    <recommendedName>
        <fullName evidence="4">Ribosomal lysine N-methyltransferase 5</fullName>
    </recommendedName>
</protein>
<evidence type="ECO:0000256" key="1">
    <source>
        <dbReference type="ARBA" id="ARBA00022603"/>
    </source>
</evidence>
<keyword evidence="2" id="KW-0949">S-adenosyl-L-methionine</keyword>
<accession>A0A061AMR9</accession>
<dbReference type="InterPro" id="IPR029063">
    <property type="entry name" value="SAM-dependent_MTases_sf"/>
</dbReference>